<dbReference type="PROSITE" id="PS51272">
    <property type="entry name" value="SLH"/>
    <property type="match status" value="3"/>
</dbReference>
<dbReference type="AlphaFoldDB" id="A0A1E5G5R8"/>
<dbReference type="Gene3D" id="3.20.20.80">
    <property type="entry name" value="Glycosidases"/>
    <property type="match status" value="1"/>
</dbReference>
<evidence type="ECO:0000259" key="5">
    <source>
        <dbReference type="PROSITE" id="PS51272"/>
    </source>
</evidence>
<dbReference type="InterPro" id="IPR001119">
    <property type="entry name" value="SLH_dom"/>
</dbReference>
<evidence type="ECO:0000256" key="3">
    <source>
        <dbReference type="RuleBase" id="RU000489"/>
    </source>
</evidence>
<accession>A0A1E5G5R8</accession>
<evidence type="ECO:0008006" key="9">
    <source>
        <dbReference type="Google" id="ProtNLM"/>
    </source>
</evidence>
<evidence type="ECO:0000313" key="7">
    <source>
        <dbReference type="EMBL" id="OEF98522.1"/>
    </source>
</evidence>
<proteinExistence type="inferred from homology"/>
<dbReference type="InterPro" id="IPR029070">
    <property type="entry name" value="Chitinase_insertion_sf"/>
</dbReference>
<comment type="caution">
    <text evidence="7">The sequence shown here is derived from an EMBL/GenBank/DDBJ whole genome shotgun (WGS) entry which is preliminary data.</text>
</comment>
<keyword evidence="1 3" id="KW-0378">Hydrolase</keyword>
<feature type="domain" description="SLH" evidence="5">
    <location>
        <begin position="426"/>
        <end position="489"/>
    </location>
</feature>
<feature type="domain" description="SLH" evidence="5">
    <location>
        <begin position="495"/>
        <end position="557"/>
    </location>
</feature>
<feature type="domain" description="GH18" evidence="6">
    <location>
        <begin position="43"/>
        <end position="370"/>
    </location>
</feature>
<feature type="domain" description="SLH" evidence="5">
    <location>
        <begin position="366"/>
        <end position="423"/>
    </location>
</feature>
<organism evidence="7 8">
    <name type="scientific">Desulfuribacillus alkaliarsenatis</name>
    <dbReference type="NCBI Taxonomy" id="766136"/>
    <lineage>
        <taxon>Bacteria</taxon>
        <taxon>Bacillati</taxon>
        <taxon>Bacillota</taxon>
        <taxon>Desulfuribacillia</taxon>
        <taxon>Desulfuribacillales</taxon>
        <taxon>Desulfuribacillaceae</taxon>
        <taxon>Desulfuribacillus</taxon>
    </lineage>
</organism>
<gene>
    <name evidence="7" type="ORF">BHF68_02335</name>
</gene>
<dbReference type="PANTHER" id="PTHR46066:SF2">
    <property type="entry name" value="CHITINASE DOMAIN-CONTAINING PROTEIN 1"/>
    <property type="match status" value="1"/>
</dbReference>
<keyword evidence="2 3" id="KW-0326">Glycosidase</keyword>
<dbReference type="InterPro" id="IPR001579">
    <property type="entry name" value="Glyco_hydro_18_chit_AS"/>
</dbReference>
<dbReference type="OrthoDB" id="9775889at2"/>
<dbReference type="Pfam" id="PF00704">
    <property type="entry name" value="Glyco_hydro_18"/>
    <property type="match status" value="1"/>
</dbReference>
<dbReference type="SUPFAM" id="SSF51445">
    <property type="entry name" value="(Trans)glycosidases"/>
    <property type="match status" value="1"/>
</dbReference>
<comment type="similarity">
    <text evidence="4">Belongs to the glycosyl hydrolase 18 family.</text>
</comment>
<dbReference type="GO" id="GO:0004553">
    <property type="term" value="F:hydrolase activity, hydrolyzing O-glycosyl compounds"/>
    <property type="evidence" value="ECO:0007669"/>
    <property type="project" value="InterPro"/>
</dbReference>
<name>A0A1E5G5R8_9FIRM</name>
<evidence type="ECO:0000313" key="8">
    <source>
        <dbReference type="Proteomes" id="UP000094296"/>
    </source>
</evidence>
<evidence type="ECO:0000256" key="2">
    <source>
        <dbReference type="ARBA" id="ARBA00023295"/>
    </source>
</evidence>
<dbReference type="PANTHER" id="PTHR46066">
    <property type="entry name" value="CHITINASE DOMAIN-CONTAINING PROTEIN 1 FAMILY MEMBER"/>
    <property type="match status" value="1"/>
</dbReference>
<evidence type="ECO:0000259" key="6">
    <source>
        <dbReference type="PROSITE" id="PS51910"/>
    </source>
</evidence>
<dbReference type="EMBL" id="MIJE01000001">
    <property type="protein sequence ID" value="OEF98522.1"/>
    <property type="molecule type" value="Genomic_DNA"/>
</dbReference>
<dbReference type="GO" id="GO:0005975">
    <property type="term" value="P:carbohydrate metabolic process"/>
    <property type="evidence" value="ECO:0007669"/>
    <property type="project" value="InterPro"/>
</dbReference>
<protein>
    <recommendedName>
        <fullName evidence="9">Glycoside hydrolase</fullName>
    </recommendedName>
</protein>
<dbReference type="InterPro" id="IPR017853">
    <property type="entry name" value="GH"/>
</dbReference>
<dbReference type="InterPro" id="IPR011583">
    <property type="entry name" value="Chitinase_II/V-like_cat"/>
</dbReference>
<keyword evidence="8" id="KW-1185">Reference proteome</keyword>
<dbReference type="SMART" id="SM00636">
    <property type="entry name" value="Glyco_18"/>
    <property type="match status" value="1"/>
</dbReference>
<dbReference type="InterPro" id="IPR001223">
    <property type="entry name" value="Glyco_hydro18_cat"/>
</dbReference>
<dbReference type="PROSITE" id="PS51910">
    <property type="entry name" value="GH18_2"/>
    <property type="match status" value="1"/>
</dbReference>
<dbReference type="GO" id="GO:0008061">
    <property type="term" value="F:chitin binding"/>
    <property type="evidence" value="ECO:0007669"/>
    <property type="project" value="InterPro"/>
</dbReference>
<dbReference type="Gene3D" id="3.10.50.10">
    <property type="match status" value="1"/>
</dbReference>
<dbReference type="PROSITE" id="PS01095">
    <property type="entry name" value="GH18_1"/>
    <property type="match status" value="1"/>
</dbReference>
<dbReference type="STRING" id="766136.BHF68_02335"/>
<dbReference type="Pfam" id="PF00395">
    <property type="entry name" value="SLH"/>
    <property type="match status" value="3"/>
</dbReference>
<sequence length="557" mass="63468">MTKRKFRDSAIYVGKLILVTLLLFSLLGYEASSFATETDPKFNMSYVYFGNTASYIQQVKNTNGAVNTVAPSYFDLRPDGSLHNKIDPAFVTEMNKMGVRVVPFLSNHWDRELGRKALANRHNLAKQITQVVLDYNLDGVNIDIENVTHLDKDNFTDLVRLLRQYLPADKEVSVAVAANPNNWQTGWHGSYDYRALAKYSDYLMVMTYDESYQRSLPGPVASISFVERSIQQLLNQQVPPDKIVLGIPFFARYWNTDLHHTQGGFGIGSNTVDILVERYNGEVFFVESIDGKEIQSPYATFTIRPGDPVTRLNFRDLGPGNYVVWFENLASIEKKIELVHKYNLKGTGSWSLNQAPVHIWDYYNAWLQGTGYVDLNHWAKDDILEMIDRQWMIGTSKNHFSPNANLTRAQVATILVRALGIDYLLLPKSNFKDIDGYWAEQEIELAYQHGLVKGRSDSEFAPRAFITREELAELLTRVIPAVQEDKSSIALSEVLSPIFADLDTGHWAYPSISILAQRNILLGHEGSFRPKHYTSRAEFASVMNRMLKDETINYIFK</sequence>
<dbReference type="Proteomes" id="UP000094296">
    <property type="component" value="Unassembled WGS sequence"/>
</dbReference>
<dbReference type="RefSeq" id="WP_069642014.1">
    <property type="nucleotide sequence ID" value="NZ_MIJE01000001.1"/>
</dbReference>
<evidence type="ECO:0000256" key="1">
    <source>
        <dbReference type="ARBA" id="ARBA00022801"/>
    </source>
</evidence>
<evidence type="ECO:0000256" key="4">
    <source>
        <dbReference type="RuleBase" id="RU004453"/>
    </source>
</evidence>
<reference evidence="7 8" key="1">
    <citation type="submission" date="2016-09" db="EMBL/GenBank/DDBJ databases">
        <title>Draft genome sequence for the type strain of Desulfuribacillus alkaliarsenatis AHT28, an obligately anaerobic, sulfidogenic bacterium isolated from Russian soda lake sediments.</title>
        <authorList>
            <person name="Abin C.A."/>
            <person name="Hollibaugh J.T."/>
        </authorList>
    </citation>
    <scope>NUCLEOTIDE SEQUENCE [LARGE SCALE GENOMIC DNA]</scope>
    <source>
        <strain evidence="7 8">AHT28</strain>
    </source>
</reference>